<feature type="domain" description="Agenet" evidence="2">
    <location>
        <begin position="1"/>
        <end position="62"/>
    </location>
</feature>
<organism evidence="3 4">
    <name type="scientific">Carnegiea gigantea</name>
    <dbReference type="NCBI Taxonomy" id="171969"/>
    <lineage>
        <taxon>Eukaryota</taxon>
        <taxon>Viridiplantae</taxon>
        <taxon>Streptophyta</taxon>
        <taxon>Embryophyta</taxon>
        <taxon>Tracheophyta</taxon>
        <taxon>Spermatophyta</taxon>
        <taxon>Magnoliopsida</taxon>
        <taxon>eudicotyledons</taxon>
        <taxon>Gunneridae</taxon>
        <taxon>Pentapetalae</taxon>
        <taxon>Caryophyllales</taxon>
        <taxon>Cactineae</taxon>
        <taxon>Cactaceae</taxon>
        <taxon>Cactoideae</taxon>
        <taxon>Echinocereeae</taxon>
        <taxon>Carnegiea</taxon>
    </lineage>
</organism>
<dbReference type="PANTHER" id="PTHR31917:SF147">
    <property type="entry name" value="AGENET DOMAIN-CONTAINING PROTEIN"/>
    <property type="match status" value="1"/>
</dbReference>
<dbReference type="SMART" id="SM00743">
    <property type="entry name" value="Agenet"/>
    <property type="match status" value="2"/>
</dbReference>
<feature type="domain" description="Agenet" evidence="2">
    <location>
        <begin position="65"/>
        <end position="121"/>
    </location>
</feature>
<evidence type="ECO:0000259" key="2">
    <source>
        <dbReference type="SMART" id="SM00743"/>
    </source>
</evidence>
<reference evidence="3" key="1">
    <citation type="submission" date="2022-04" db="EMBL/GenBank/DDBJ databases">
        <title>Carnegiea gigantea Genome sequencing and assembly v2.</title>
        <authorList>
            <person name="Copetti D."/>
            <person name="Sanderson M.J."/>
            <person name="Burquez A."/>
            <person name="Wojciechowski M.F."/>
        </authorList>
    </citation>
    <scope>NUCLEOTIDE SEQUENCE</scope>
    <source>
        <strain evidence="3">SGP5-SGP5p</strain>
        <tissue evidence="3">Aerial part</tissue>
    </source>
</reference>
<keyword evidence="4" id="KW-1185">Reference proteome</keyword>
<gene>
    <name evidence="3" type="ORF">Cgig2_024511</name>
</gene>
<accession>A0A9Q1QMA0</accession>
<dbReference type="PANTHER" id="PTHR31917">
    <property type="entry name" value="AGENET DOMAIN-CONTAINING PROTEIN-RELATED"/>
    <property type="match status" value="1"/>
</dbReference>
<dbReference type="OrthoDB" id="2020707at2759"/>
<comment type="caution">
    <text evidence="3">The sequence shown here is derived from an EMBL/GenBank/DDBJ whole genome shotgun (WGS) entry which is preliminary data.</text>
</comment>
<keyword evidence="1" id="KW-0812">Transmembrane</keyword>
<dbReference type="InterPro" id="IPR008395">
    <property type="entry name" value="Agenet-like_dom"/>
</dbReference>
<evidence type="ECO:0000313" key="4">
    <source>
        <dbReference type="Proteomes" id="UP001153076"/>
    </source>
</evidence>
<dbReference type="AlphaFoldDB" id="A0A9Q1QMA0"/>
<feature type="transmembrane region" description="Helical" evidence="1">
    <location>
        <begin position="215"/>
        <end position="232"/>
    </location>
</feature>
<sequence>MVEVRSDKDGYQWCWYTTTVIGSAGVGKFLVEYKTLTTDDETTLLREVASKQDIRPYPPQIHQGQSYRVLQEVDAWYNDGWWEGVIAEVLEEWKYSVYFASTNEKLAFWHSYLRPHQNWVHGKWVLPLQERPSDLKLKATPSERKYIQQKSNGKFQKGALVEVKGDKQGYERSWTIDVEDEFGFDRIEVAAKILIQILHLSHTSMVYVTVNVNRSLIVILVQFVPFGLLLFLQEVMV</sequence>
<dbReference type="InterPro" id="IPR014002">
    <property type="entry name" value="Agenet_dom_plant"/>
</dbReference>
<name>A0A9Q1QMA0_9CARY</name>
<dbReference type="EMBL" id="JAKOGI010000079">
    <property type="protein sequence ID" value="KAJ8445305.1"/>
    <property type="molecule type" value="Genomic_DNA"/>
</dbReference>
<evidence type="ECO:0000256" key="1">
    <source>
        <dbReference type="SAM" id="Phobius"/>
    </source>
</evidence>
<dbReference type="Proteomes" id="UP001153076">
    <property type="component" value="Unassembled WGS sequence"/>
</dbReference>
<protein>
    <recommendedName>
        <fullName evidence="2">Agenet domain-containing protein</fullName>
    </recommendedName>
</protein>
<keyword evidence="1" id="KW-1133">Transmembrane helix</keyword>
<dbReference type="Pfam" id="PF05641">
    <property type="entry name" value="Agenet"/>
    <property type="match status" value="1"/>
</dbReference>
<dbReference type="CDD" id="cd20406">
    <property type="entry name" value="Tudor_Agenet_AtDUF_rpt2_4"/>
    <property type="match status" value="1"/>
</dbReference>
<proteinExistence type="predicted"/>
<evidence type="ECO:0000313" key="3">
    <source>
        <dbReference type="EMBL" id="KAJ8445305.1"/>
    </source>
</evidence>
<keyword evidence="1" id="KW-0472">Membrane</keyword>